<evidence type="ECO:0000256" key="1">
    <source>
        <dbReference type="ARBA" id="ARBA00022491"/>
    </source>
</evidence>
<evidence type="ECO:0000313" key="8">
    <source>
        <dbReference type="Proteomes" id="UP000018890"/>
    </source>
</evidence>
<dbReference type="SMART" id="SM00422">
    <property type="entry name" value="HTH_MERR"/>
    <property type="match status" value="1"/>
</dbReference>
<organism evidence="7 8">
    <name type="scientific">Halalkalibacter wakoensis JCM 9140</name>
    <dbReference type="NCBI Taxonomy" id="1236970"/>
    <lineage>
        <taxon>Bacteria</taxon>
        <taxon>Bacillati</taxon>
        <taxon>Bacillota</taxon>
        <taxon>Bacilli</taxon>
        <taxon>Bacillales</taxon>
        <taxon>Bacillaceae</taxon>
        <taxon>Halalkalibacter</taxon>
    </lineage>
</organism>
<dbReference type="GO" id="GO:0003700">
    <property type="term" value="F:DNA-binding transcription factor activity"/>
    <property type="evidence" value="ECO:0007669"/>
    <property type="project" value="InterPro"/>
</dbReference>
<dbReference type="OrthoDB" id="9791488at2"/>
<dbReference type="RefSeq" id="WP_034749614.1">
    <property type="nucleotide sequence ID" value="NZ_BAUT01000066.1"/>
</dbReference>
<dbReference type="InterPro" id="IPR047057">
    <property type="entry name" value="MerR_fam"/>
</dbReference>
<dbReference type="Gene3D" id="1.10.1660.10">
    <property type="match status" value="1"/>
</dbReference>
<keyword evidence="8" id="KW-1185">Reference proteome</keyword>
<accession>W4Q8T2</accession>
<dbReference type="GO" id="GO:0003677">
    <property type="term" value="F:DNA binding"/>
    <property type="evidence" value="ECO:0007669"/>
    <property type="project" value="UniProtKB-KW"/>
</dbReference>
<dbReference type="PANTHER" id="PTHR30204:SF69">
    <property type="entry name" value="MERR-FAMILY TRANSCRIPTIONAL REGULATOR"/>
    <property type="match status" value="1"/>
</dbReference>
<evidence type="ECO:0000313" key="7">
    <source>
        <dbReference type="EMBL" id="GAE27814.1"/>
    </source>
</evidence>
<dbReference type="SUPFAM" id="SSF46955">
    <property type="entry name" value="Putative DNA-binding domain"/>
    <property type="match status" value="1"/>
</dbReference>
<reference evidence="7" key="1">
    <citation type="journal article" date="2014" name="Genome Announc.">
        <title>Draft Genome Sequences of Three Alkaliphilic Bacillus Strains, Bacillus wakoensis JCM 9140T, Bacillus akibai JCM 9157T, and Bacillus hemicellulosilyticus JCM 9152T.</title>
        <authorList>
            <person name="Yuki M."/>
            <person name="Oshima K."/>
            <person name="Suda W."/>
            <person name="Oshida Y."/>
            <person name="Kitamura K."/>
            <person name="Iida T."/>
            <person name="Hattori M."/>
            <person name="Ohkuma M."/>
        </authorList>
    </citation>
    <scope>NUCLEOTIDE SEQUENCE [LARGE SCALE GENOMIC DNA]</scope>
    <source>
        <strain evidence="7">JCM 9140</strain>
    </source>
</reference>
<sequence length="127" mass="15187">MKSINVIAKEYGLSTRTLRYYEELGILNSHRVDKGIRHFSKREEAKLKLVLRGKTYGFSLEEIKEMVLLFDHDRSGKKQLEKTIEFGQQKLREIDKKMEELLEIREAIVKTDRLFREKLQLLMEDEK</sequence>
<protein>
    <submittedName>
        <fullName evidence="7">Transcriptional regulator</fullName>
    </submittedName>
</protein>
<keyword evidence="1" id="KW-0678">Repressor</keyword>
<dbReference type="PROSITE" id="PS50937">
    <property type="entry name" value="HTH_MERR_2"/>
    <property type="match status" value="1"/>
</dbReference>
<proteinExistence type="predicted"/>
<feature type="coiled-coil region" evidence="5">
    <location>
        <begin position="77"/>
        <end position="104"/>
    </location>
</feature>
<keyword evidence="4" id="KW-0804">Transcription</keyword>
<dbReference type="PANTHER" id="PTHR30204">
    <property type="entry name" value="REDOX-CYCLING DRUG-SENSING TRANSCRIPTIONAL ACTIVATOR SOXR"/>
    <property type="match status" value="1"/>
</dbReference>
<gene>
    <name evidence="7" type="ORF">JCM9140_3974</name>
</gene>
<comment type="caution">
    <text evidence="7">The sequence shown here is derived from an EMBL/GenBank/DDBJ whole genome shotgun (WGS) entry which is preliminary data.</text>
</comment>
<dbReference type="EMBL" id="BAUT01000066">
    <property type="protein sequence ID" value="GAE27814.1"/>
    <property type="molecule type" value="Genomic_DNA"/>
</dbReference>
<feature type="domain" description="HTH merR-type" evidence="6">
    <location>
        <begin position="1"/>
        <end position="69"/>
    </location>
</feature>
<dbReference type="STRING" id="1236970.JCM9140_3974"/>
<dbReference type="Pfam" id="PF13411">
    <property type="entry name" value="MerR_1"/>
    <property type="match status" value="1"/>
</dbReference>
<name>W4Q8T2_9BACI</name>
<evidence type="ECO:0000256" key="5">
    <source>
        <dbReference type="SAM" id="Coils"/>
    </source>
</evidence>
<keyword evidence="2" id="KW-0805">Transcription regulation</keyword>
<dbReference type="Proteomes" id="UP000018890">
    <property type="component" value="Unassembled WGS sequence"/>
</dbReference>
<dbReference type="AlphaFoldDB" id="W4Q8T2"/>
<evidence type="ECO:0000256" key="4">
    <source>
        <dbReference type="ARBA" id="ARBA00023163"/>
    </source>
</evidence>
<keyword evidence="5" id="KW-0175">Coiled coil</keyword>
<evidence type="ECO:0000256" key="3">
    <source>
        <dbReference type="ARBA" id="ARBA00023125"/>
    </source>
</evidence>
<evidence type="ECO:0000259" key="6">
    <source>
        <dbReference type="PROSITE" id="PS50937"/>
    </source>
</evidence>
<dbReference type="InterPro" id="IPR000551">
    <property type="entry name" value="MerR-type_HTH_dom"/>
</dbReference>
<evidence type="ECO:0000256" key="2">
    <source>
        <dbReference type="ARBA" id="ARBA00023015"/>
    </source>
</evidence>
<keyword evidence="3" id="KW-0238">DNA-binding</keyword>
<dbReference type="InterPro" id="IPR009061">
    <property type="entry name" value="DNA-bd_dom_put_sf"/>
</dbReference>